<reference evidence="1" key="1">
    <citation type="submission" date="2019-12" db="EMBL/GenBank/DDBJ databases">
        <title>An insight into the sialome of adult female Ixodes ricinus ticks feeding for 6 days.</title>
        <authorList>
            <person name="Perner J."/>
            <person name="Ribeiro J.M.C."/>
        </authorList>
    </citation>
    <scope>NUCLEOTIDE SEQUENCE</scope>
    <source>
        <strain evidence="1">Semi-engorged</strain>
        <tissue evidence="1">Salivary glands</tissue>
    </source>
</reference>
<organism evidence="1">
    <name type="scientific">Ixodes ricinus</name>
    <name type="common">Common tick</name>
    <name type="synonym">Acarus ricinus</name>
    <dbReference type="NCBI Taxonomy" id="34613"/>
    <lineage>
        <taxon>Eukaryota</taxon>
        <taxon>Metazoa</taxon>
        <taxon>Ecdysozoa</taxon>
        <taxon>Arthropoda</taxon>
        <taxon>Chelicerata</taxon>
        <taxon>Arachnida</taxon>
        <taxon>Acari</taxon>
        <taxon>Parasitiformes</taxon>
        <taxon>Ixodida</taxon>
        <taxon>Ixodoidea</taxon>
        <taxon>Ixodidae</taxon>
        <taxon>Ixodinae</taxon>
        <taxon>Ixodes</taxon>
    </lineage>
</organism>
<dbReference type="AlphaFoldDB" id="A0A6B0UQ77"/>
<evidence type="ECO:0000313" key="1">
    <source>
        <dbReference type="EMBL" id="MXU91661.1"/>
    </source>
</evidence>
<protein>
    <submittedName>
        <fullName evidence="1">Uncharacterized protein</fullName>
    </submittedName>
</protein>
<sequence length="124" mass="13777">MLFYSQTVTFPIMLSTSAAASFCLIPQRSFRQYPTLPGDTSYKNAEGKETGLGGNYFFGFIRGAAINIHPSNLFVTCRTTFIIQHVTFQSKQPRVEIVCPIMAVVTQSTCSTKLDFCFFGHING</sequence>
<dbReference type="EMBL" id="GIFC01009578">
    <property type="protein sequence ID" value="MXU91661.1"/>
    <property type="molecule type" value="Transcribed_RNA"/>
</dbReference>
<proteinExistence type="predicted"/>
<accession>A0A6B0UQ77</accession>
<name>A0A6B0UQ77_IXORI</name>